<comment type="caution">
    <text evidence="2">The sequence shown here is derived from an EMBL/GenBank/DDBJ whole genome shotgun (WGS) entry which is preliminary data.</text>
</comment>
<reference evidence="2" key="1">
    <citation type="submission" date="2021-02" db="EMBL/GenBank/DDBJ databases">
        <authorList>
            <person name="Nowell W R."/>
        </authorList>
    </citation>
    <scope>NUCLEOTIDE SEQUENCE</scope>
    <source>
        <strain evidence="2">Ploen Becks lab</strain>
    </source>
</reference>
<organism evidence="2 3">
    <name type="scientific">Brachionus calyciflorus</name>
    <dbReference type="NCBI Taxonomy" id="104777"/>
    <lineage>
        <taxon>Eukaryota</taxon>
        <taxon>Metazoa</taxon>
        <taxon>Spiralia</taxon>
        <taxon>Gnathifera</taxon>
        <taxon>Rotifera</taxon>
        <taxon>Eurotatoria</taxon>
        <taxon>Monogononta</taxon>
        <taxon>Pseudotrocha</taxon>
        <taxon>Ploima</taxon>
        <taxon>Brachionidae</taxon>
        <taxon>Brachionus</taxon>
    </lineage>
</organism>
<protein>
    <submittedName>
        <fullName evidence="2">Uncharacterized protein</fullName>
    </submittedName>
</protein>
<evidence type="ECO:0000256" key="1">
    <source>
        <dbReference type="SAM" id="Phobius"/>
    </source>
</evidence>
<dbReference type="EMBL" id="CAJNOC010001797">
    <property type="protein sequence ID" value="CAF0891957.1"/>
    <property type="molecule type" value="Genomic_DNA"/>
</dbReference>
<dbReference type="SUPFAM" id="SSF50494">
    <property type="entry name" value="Trypsin-like serine proteases"/>
    <property type="match status" value="1"/>
</dbReference>
<proteinExistence type="predicted"/>
<keyword evidence="1" id="KW-0472">Membrane</keyword>
<feature type="transmembrane region" description="Helical" evidence="1">
    <location>
        <begin position="6"/>
        <end position="27"/>
    </location>
</feature>
<dbReference type="InterPro" id="IPR043504">
    <property type="entry name" value="Peptidase_S1_PA_chymotrypsin"/>
</dbReference>
<keyword evidence="1" id="KW-1133">Transmembrane helix</keyword>
<sequence>MQLKVFANEFITFFCMFLIIFISSYTYEIYRNETKFMTIHRHHSDNQEGNSHELFEIDYPCGIIPEYQLGILKNKKVDCKSFKWPWDVSILTSDNQKHKGFLLSRKIILASNYHKLKSANKVYHFENNEETEYNVKNVSKAEWFAIIELDKMINLNRFYMPICIQHLTGSLTDYKNLKTFSWNINEADKSLTNHPDRMFNCTVVKSNILDKKDLFEIKTSNLISNVKLCDESTGLFTYYRHKWTLVGILYGSKVFITVNENLAEIKQTLAKLNVF</sequence>
<name>A0A813YYT9_9BILA</name>
<dbReference type="Gene3D" id="2.40.10.10">
    <property type="entry name" value="Trypsin-like serine proteases"/>
    <property type="match status" value="1"/>
</dbReference>
<evidence type="ECO:0000313" key="2">
    <source>
        <dbReference type="EMBL" id="CAF0891957.1"/>
    </source>
</evidence>
<gene>
    <name evidence="2" type="ORF">OXX778_LOCUS10956</name>
</gene>
<evidence type="ECO:0000313" key="3">
    <source>
        <dbReference type="Proteomes" id="UP000663879"/>
    </source>
</evidence>
<keyword evidence="1" id="KW-0812">Transmembrane</keyword>
<dbReference type="Proteomes" id="UP000663879">
    <property type="component" value="Unassembled WGS sequence"/>
</dbReference>
<keyword evidence="3" id="KW-1185">Reference proteome</keyword>
<dbReference type="InterPro" id="IPR009003">
    <property type="entry name" value="Peptidase_S1_PA"/>
</dbReference>
<dbReference type="OrthoDB" id="10457429at2759"/>
<dbReference type="AlphaFoldDB" id="A0A813YYT9"/>
<accession>A0A813YYT9</accession>